<evidence type="ECO:0000313" key="1">
    <source>
        <dbReference type="EMBL" id="PXF58920.1"/>
    </source>
</evidence>
<dbReference type="EMBL" id="PQXF01000030">
    <property type="protein sequence ID" value="PXF58920.1"/>
    <property type="molecule type" value="Genomic_DNA"/>
</dbReference>
<evidence type="ECO:0000313" key="2">
    <source>
        <dbReference type="Proteomes" id="UP000248329"/>
    </source>
</evidence>
<comment type="caution">
    <text evidence="1">The sequence shown here is derived from an EMBL/GenBank/DDBJ whole genome shotgun (WGS) entry which is preliminary data.</text>
</comment>
<accession>A0AC61L0F4</accession>
<dbReference type="Proteomes" id="UP000248329">
    <property type="component" value="Unassembled WGS sequence"/>
</dbReference>
<organism evidence="1 2">
    <name type="scientific">Candidatus Methanogaster sp</name>
    <dbReference type="NCBI Taxonomy" id="3386292"/>
    <lineage>
        <taxon>Archaea</taxon>
        <taxon>Methanobacteriati</taxon>
        <taxon>Methanobacteriota</taxon>
        <taxon>Stenosarchaea group</taxon>
        <taxon>Methanomicrobia</taxon>
        <taxon>Methanosarcinales</taxon>
        <taxon>ANME-2 cluster</taxon>
        <taxon>Candidatus Methanogasteraceae</taxon>
        <taxon>Candidatus Methanogaster</taxon>
    </lineage>
</organism>
<sequence length="262" mass="30022">MWDASIYSTLLKNVNIDCSKQRRNSKLERGKKVRKIVYKPQYYPGNAEEKGEKIEPDYDPEIDIKEFFEVNPVLLKSAAVERDTIFSSLLDTYEYQLLQELCYENLVKKVNPYNIALIGNYGTGKSKISLNLLKEFEEKEGVGFYIEVSGLTSGQIITNIYRDIHKKLFGLRRLVYQSAPGTISEQVVNIATTLGISKPKVRVETPELSYVIPDDHIKHIQRILGSSGWEDEVKARHISEEIHSNFMEAFAGIADLWHCPIF</sequence>
<proteinExistence type="predicted"/>
<gene>
    <name evidence="1" type="ORF">C4B59_12320</name>
</gene>
<protein>
    <submittedName>
        <fullName evidence="1">Uncharacterized protein</fullName>
    </submittedName>
</protein>
<reference evidence="1" key="1">
    <citation type="submission" date="2018-01" db="EMBL/GenBank/DDBJ databases">
        <authorList>
            <person name="Krukenberg V."/>
        </authorList>
    </citation>
    <scope>NUCLEOTIDE SEQUENCE</scope>
    <source>
        <strain evidence="1">E20ANME2</strain>
    </source>
</reference>
<name>A0AC61L0F4_9EURY</name>